<reference evidence="1" key="1">
    <citation type="journal article" date="2023" name="Mol. Biol. Evol.">
        <title>Third-Generation Sequencing Reveals the Adaptive Role of the Epigenome in Three Deep-Sea Polychaetes.</title>
        <authorList>
            <person name="Perez M."/>
            <person name="Aroh O."/>
            <person name="Sun Y."/>
            <person name="Lan Y."/>
            <person name="Juniper S.K."/>
            <person name="Young C.R."/>
            <person name="Angers B."/>
            <person name="Qian P.Y."/>
        </authorList>
    </citation>
    <scope>NUCLEOTIDE SEQUENCE</scope>
    <source>
        <strain evidence="1">R07B-5</strain>
    </source>
</reference>
<name>A0AAD9NYA2_RIDPI</name>
<dbReference type="Proteomes" id="UP001209878">
    <property type="component" value="Unassembled WGS sequence"/>
</dbReference>
<comment type="caution">
    <text evidence="1">The sequence shown here is derived from an EMBL/GenBank/DDBJ whole genome shotgun (WGS) entry which is preliminary data.</text>
</comment>
<gene>
    <name evidence="1" type="ORF">NP493_254g01011</name>
</gene>
<proteinExistence type="predicted"/>
<keyword evidence="2" id="KW-1185">Reference proteome</keyword>
<protein>
    <submittedName>
        <fullName evidence="1">Uncharacterized protein</fullName>
    </submittedName>
</protein>
<evidence type="ECO:0000313" key="1">
    <source>
        <dbReference type="EMBL" id="KAK2184748.1"/>
    </source>
</evidence>
<dbReference type="EMBL" id="JAODUO010000254">
    <property type="protein sequence ID" value="KAK2184748.1"/>
    <property type="molecule type" value="Genomic_DNA"/>
</dbReference>
<organism evidence="1 2">
    <name type="scientific">Ridgeia piscesae</name>
    <name type="common">Tubeworm</name>
    <dbReference type="NCBI Taxonomy" id="27915"/>
    <lineage>
        <taxon>Eukaryota</taxon>
        <taxon>Metazoa</taxon>
        <taxon>Spiralia</taxon>
        <taxon>Lophotrochozoa</taxon>
        <taxon>Annelida</taxon>
        <taxon>Polychaeta</taxon>
        <taxon>Sedentaria</taxon>
        <taxon>Canalipalpata</taxon>
        <taxon>Sabellida</taxon>
        <taxon>Siboglinidae</taxon>
        <taxon>Ridgeia</taxon>
    </lineage>
</organism>
<evidence type="ECO:0000313" key="2">
    <source>
        <dbReference type="Proteomes" id="UP001209878"/>
    </source>
</evidence>
<accession>A0AAD9NYA2</accession>
<sequence>MFAGSESLTHCLCDSCDSCADRWSVASCRILSQDKADVTTLKYSEVDMDLPNLLMMNEDEDVPYFSGSAAGHVTRQCCGARDQAVLWVT</sequence>
<dbReference type="AlphaFoldDB" id="A0AAD9NYA2"/>